<keyword evidence="3" id="KW-0862">Zinc</keyword>
<reference evidence="6 7" key="1">
    <citation type="journal article" date="2015" name="Genome Announc.">
        <title>Complete Genome Sequence of Carbapenemase-Producing Klebsiella pneumoniae Myophage Matisse.</title>
        <authorList>
            <person name="Provasek V.E."/>
            <person name="Lessor L.E."/>
            <person name="Cahill J.L."/>
            <person name="Rasche E.S."/>
            <person name="Kuty Everett G.F."/>
        </authorList>
    </citation>
    <scope>NUCLEOTIDE SEQUENCE [LARGE SCALE GENOMIC DNA]</scope>
</reference>
<gene>
    <name evidence="6" type="ORF">CPT_Matisse27</name>
</gene>
<dbReference type="GeneID" id="26613209"/>
<dbReference type="InterPro" id="IPR000962">
    <property type="entry name" value="Znf_DskA_TraR"/>
</dbReference>
<accession>A0A0K1LP26</accession>
<dbReference type="Pfam" id="PF01258">
    <property type="entry name" value="zf-dskA_traR"/>
    <property type="match status" value="1"/>
</dbReference>
<evidence type="ECO:0000313" key="7">
    <source>
        <dbReference type="Proteomes" id="UP000203408"/>
    </source>
</evidence>
<evidence type="ECO:0000256" key="4">
    <source>
        <dbReference type="PROSITE-ProRule" id="PRU00510"/>
    </source>
</evidence>
<dbReference type="PANTHER" id="PTHR38777:SF1">
    <property type="entry name" value="DNAK SUPPRESSOR PROTEIN"/>
    <property type="match status" value="1"/>
</dbReference>
<dbReference type="KEGG" id="vg:26613209"/>
<feature type="domain" description="Zinc finger DksA/TraR C4-type" evidence="5">
    <location>
        <begin position="38"/>
        <end position="68"/>
    </location>
</feature>
<dbReference type="GO" id="GO:1900378">
    <property type="term" value="P:positive regulation of secondary metabolite biosynthetic process"/>
    <property type="evidence" value="ECO:0007669"/>
    <property type="project" value="TreeGrafter"/>
</dbReference>
<evidence type="ECO:0000313" key="6">
    <source>
        <dbReference type="EMBL" id="AKU44331.1"/>
    </source>
</evidence>
<dbReference type="NCBIfam" id="NF008243">
    <property type="entry name" value="PRK11019.1"/>
    <property type="match status" value="1"/>
</dbReference>
<proteinExistence type="predicted"/>
<evidence type="ECO:0000256" key="1">
    <source>
        <dbReference type="ARBA" id="ARBA00022723"/>
    </source>
</evidence>
<name>A0A0K1LP26_9CAUD</name>
<dbReference type="PANTHER" id="PTHR38777">
    <property type="entry name" value="FELS-2 PROPHAGE PROTEIN"/>
    <property type="match status" value="1"/>
</dbReference>
<evidence type="ECO:0000259" key="5">
    <source>
        <dbReference type="Pfam" id="PF01258"/>
    </source>
</evidence>
<dbReference type="EMBL" id="KT001918">
    <property type="protein sequence ID" value="AKU44331.1"/>
    <property type="molecule type" value="Genomic_DNA"/>
</dbReference>
<dbReference type="GO" id="GO:0008270">
    <property type="term" value="F:zinc ion binding"/>
    <property type="evidence" value="ECO:0007669"/>
    <property type="project" value="UniProtKB-KW"/>
</dbReference>
<dbReference type="Proteomes" id="UP000203408">
    <property type="component" value="Segment"/>
</dbReference>
<keyword evidence="7" id="KW-1185">Reference proteome</keyword>
<protein>
    <recommendedName>
        <fullName evidence="5">Zinc finger DksA/TraR C4-type domain-containing protein</fullName>
    </recommendedName>
</protein>
<dbReference type="PROSITE" id="PS51128">
    <property type="entry name" value="ZF_DKSA_2"/>
    <property type="match status" value="1"/>
</dbReference>
<keyword evidence="1" id="KW-0479">Metal-binding</keyword>
<dbReference type="SUPFAM" id="SSF57716">
    <property type="entry name" value="Glucocorticoid receptor-like (DNA-binding domain)"/>
    <property type="match status" value="1"/>
</dbReference>
<evidence type="ECO:0000256" key="3">
    <source>
        <dbReference type="ARBA" id="ARBA00022833"/>
    </source>
</evidence>
<evidence type="ECO:0000256" key="2">
    <source>
        <dbReference type="ARBA" id="ARBA00022771"/>
    </source>
</evidence>
<feature type="zinc finger region" description="dksA C4-type" evidence="4">
    <location>
        <begin position="39"/>
        <end position="63"/>
    </location>
</feature>
<organism evidence="6 7">
    <name type="scientific">Klebsiella phage Matisse</name>
    <dbReference type="NCBI Taxonomy" id="1675607"/>
    <lineage>
        <taxon>Viruses</taxon>
        <taxon>Duplodnaviria</taxon>
        <taxon>Heunggongvirae</taxon>
        <taxon>Uroviricota</taxon>
        <taxon>Caudoviricetes</taxon>
        <taxon>Pantevenvirales</taxon>
        <taxon>Straboviridae</taxon>
        <taxon>Slopekvirus</taxon>
        <taxon>Slopekvirus matisse</taxon>
    </lineage>
</organism>
<dbReference type="Gene3D" id="1.20.120.910">
    <property type="entry name" value="DksA, coiled-coil domain"/>
    <property type="match status" value="1"/>
</dbReference>
<keyword evidence="2" id="KW-0863">Zinc-finger</keyword>
<sequence length="86" mass="9563">MAVGFGPADGVQDTIQATIDNAIDFARSQIRNGESLTHCFDCGDPIPEKRRAIVKGCRYCIECQKEHDEMISAGYNRRGSKDSQLR</sequence>
<dbReference type="RefSeq" id="YP_009194271.1">
    <property type="nucleotide sequence ID" value="NC_028750.1"/>
</dbReference>